<dbReference type="InterPro" id="IPR029060">
    <property type="entry name" value="PIN-like_dom_sf"/>
</dbReference>
<keyword evidence="3" id="KW-1185">Reference proteome</keyword>
<gene>
    <name evidence="2" type="ORF">EV190_10966</name>
</gene>
<feature type="region of interest" description="Disordered" evidence="1">
    <location>
        <begin position="1"/>
        <end position="21"/>
    </location>
</feature>
<dbReference type="Gene3D" id="3.40.50.1010">
    <property type="entry name" value="5'-nuclease"/>
    <property type="match status" value="1"/>
</dbReference>
<feature type="compositionally biased region" description="Basic residues" evidence="1">
    <location>
        <begin position="9"/>
        <end position="21"/>
    </location>
</feature>
<protein>
    <submittedName>
        <fullName evidence="2">Uncharacterized protein</fullName>
    </submittedName>
</protein>
<accession>A0A4R6V6S9</accession>
<evidence type="ECO:0000313" key="3">
    <source>
        <dbReference type="Proteomes" id="UP000295281"/>
    </source>
</evidence>
<dbReference type="OrthoDB" id="3292949at2"/>
<reference evidence="2 3" key="1">
    <citation type="submission" date="2019-03" db="EMBL/GenBank/DDBJ databases">
        <title>Genomic Encyclopedia of Type Strains, Phase IV (KMG-IV): sequencing the most valuable type-strain genomes for metagenomic binning, comparative biology and taxonomic classification.</title>
        <authorList>
            <person name="Goeker M."/>
        </authorList>
    </citation>
    <scope>NUCLEOTIDE SEQUENCE [LARGE SCALE GENOMIC DNA]</scope>
    <source>
        <strain evidence="2 3">DSM 46770</strain>
    </source>
</reference>
<proteinExistence type="predicted"/>
<evidence type="ECO:0000256" key="1">
    <source>
        <dbReference type="SAM" id="MobiDB-lite"/>
    </source>
</evidence>
<dbReference type="EMBL" id="SNYN01000009">
    <property type="protein sequence ID" value="TDQ51954.1"/>
    <property type="molecule type" value="Genomic_DNA"/>
</dbReference>
<evidence type="ECO:0000313" key="2">
    <source>
        <dbReference type="EMBL" id="TDQ51954.1"/>
    </source>
</evidence>
<sequence length="177" mass="18917">MSVDEKAGAGKKKHRAGRERTVKKYSVSLPEALAEEIRERVGPGEFSAYVAAAVQRQAEPVQEDARATGYVLSAQKRGGRNLCSAVTLVEAYHKGIKKGAFDYARSRVVVVPVTEEIATAARNILEAADLNGHQHAIDAMVAATAPAQPGVRLMLTSDPSDMSRLCDGTVKIVPCSE</sequence>
<name>A0A4R6V6S9_9ACTN</name>
<dbReference type="SUPFAM" id="SSF88723">
    <property type="entry name" value="PIN domain-like"/>
    <property type="match status" value="1"/>
</dbReference>
<dbReference type="AlphaFoldDB" id="A0A4R6V6S9"/>
<comment type="caution">
    <text evidence="2">The sequence shown here is derived from an EMBL/GenBank/DDBJ whole genome shotgun (WGS) entry which is preliminary data.</text>
</comment>
<dbReference type="Proteomes" id="UP000295281">
    <property type="component" value="Unassembled WGS sequence"/>
</dbReference>
<organism evidence="2 3">
    <name type="scientific">Actinorugispora endophytica</name>
    <dbReference type="NCBI Taxonomy" id="1605990"/>
    <lineage>
        <taxon>Bacteria</taxon>
        <taxon>Bacillati</taxon>
        <taxon>Actinomycetota</taxon>
        <taxon>Actinomycetes</taxon>
        <taxon>Streptosporangiales</taxon>
        <taxon>Nocardiopsidaceae</taxon>
        <taxon>Actinorugispora</taxon>
    </lineage>
</organism>
<dbReference type="RefSeq" id="WP_133741878.1">
    <property type="nucleotide sequence ID" value="NZ_SNYN01000009.1"/>
</dbReference>